<name>A0ACC2LS50_PERAE</name>
<organism evidence="1 2">
    <name type="scientific">Persea americana</name>
    <name type="common">Avocado</name>
    <dbReference type="NCBI Taxonomy" id="3435"/>
    <lineage>
        <taxon>Eukaryota</taxon>
        <taxon>Viridiplantae</taxon>
        <taxon>Streptophyta</taxon>
        <taxon>Embryophyta</taxon>
        <taxon>Tracheophyta</taxon>
        <taxon>Spermatophyta</taxon>
        <taxon>Magnoliopsida</taxon>
        <taxon>Magnoliidae</taxon>
        <taxon>Laurales</taxon>
        <taxon>Lauraceae</taxon>
        <taxon>Persea</taxon>
    </lineage>
</organism>
<protein>
    <submittedName>
        <fullName evidence="1">Uncharacterized protein</fullName>
    </submittedName>
</protein>
<dbReference type="Proteomes" id="UP001234297">
    <property type="component" value="Chromosome 3"/>
</dbReference>
<proteinExistence type="predicted"/>
<gene>
    <name evidence="1" type="ORF">MRB53_010511</name>
</gene>
<accession>A0ACC2LS50</accession>
<feature type="non-terminal residue" evidence="1">
    <location>
        <position position="44"/>
    </location>
</feature>
<evidence type="ECO:0000313" key="1">
    <source>
        <dbReference type="EMBL" id="KAJ8636244.1"/>
    </source>
</evidence>
<dbReference type="EMBL" id="CM056811">
    <property type="protein sequence ID" value="KAJ8636244.1"/>
    <property type="molecule type" value="Genomic_DNA"/>
</dbReference>
<comment type="caution">
    <text evidence="1">The sequence shown here is derived from an EMBL/GenBank/DDBJ whole genome shotgun (WGS) entry which is preliminary data.</text>
</comment>
<sequence length="44" mass="4785">MSVIVTTGEGWLLEKYEGNGKIQPVADSDKGLDVAFAEDRNDTD</sequence>
<reference evidence="1 2" key="1">
    <citation type="journal article" date="2022" name="Hortic Res">
        <title>A haplotype resolved chromosomal level avocado genome allows analysis of novel avocado genes.</title>
        <authorList>
            <person name="Nath O."/>
            <person name="Fletcher S.J."/>
            <person name="Hayward A."/>
            <person name="Shaw L.M."/>
            <person name="Masouleh A.K."/>
            <person name="Furtado A."/>
            <person name="Henry R.J."/>
            <person name="Mitter N."/>
        </authorList>
    </citation>
    <scope>NUCLEOTIDE SEQUENCE [LARGE SCALE GENOMIC DNA]</scope>
    <source>
        <strain evidence="2">cv. Hass</strain>
    </source>
</reference>
<evidence type="ECO:0000313" key="2">
    <source>
        <dbReference type="Proteomes" id="UP001234297"/>
    </source>
</evidence>
<keyword evidence="2" id="KW-1185">Reference proteome</keyword>